<accession>A0A398CSP4</accession>
<keyword evidence="1" id="KW-0808">Transferase</keyword>
<keyword evidence="6" id="KW-1185">Reference proteome</keyword>
<evidence type="ECO:0000256" key="1">
    <source>
        <dbReference type="ARBA" id="ARBA00022679"/>
    </source>
</evidence>
<protein>
    <submittedName>
        <fullName evidence="5">Ketoacyl-ACP synthase III</fullName>
    </submittedName>
</protein>
<evidence type="ECO:0000313" key="6">
    <source>
        <dbReference type="Proteomes" id="UP000266328"/>
    </source>
</evidence>
<gene>
    <name evidence="5" type="ORF">SMC7_02180</name>
</gene>
<dbReference type="RefSeq" id="WP_119088744.1">
    <property type="nucleotide sequence ID" value="NZ_QXIS01000012.1"/>
</dbReference>
<dbReference type="SUPFAM" id="SSF53901">
    <property type="entry name" value="Thiolase-like"/>
    <property type="match status" value="1"/>
</dbReference>
<dbReference type="GO" id="GO:0004315">
    <property type="term" value="F:3-oxoacyl-[acyl-carrier-protein] synthase activity"/>
    <property type="evidence" value="ECO:0007669"/>
    <property type="project" value="InterPro"/>
</dbReference>
<feature type="domain" description="Beta-ketoacyl-[acyl-carrier-protein] synthase III C-terminal" evidence="3">
    <location>
        <begin position="239"/>
        <end position="328"/>
    </location>
</feature>
<dbReference type="InterPro" id="IPR016039">
    <property type="entry name" value="Thiolase-like"/>
</dbReference>
<proteinExistence type="predicted"/>
<dbReference type="AlphaFoldDB" id="A0A398CSP4"/>
<evidence type="ECO:0000313" key="5">
    <source>
        <dbReference type="EMBL" id="RIE06436.1"/>
    </source>
</evidence>
<dbReference type="CDD" id="cd00830">
    <property type="entry name" value="KAS_III"/>
    <property type="match status" value="1"/>
</dbReference>
<dbReference type="Proteomes" id="UP000266328">
    <property type="component" value="Unassembled WGS sequence"/>
</dbReference>
<dbReference type="GO" id="GO:0006633">
    <property type="term" value="P:fatty acid biosynthetic process"/>
    <property type="evidence" value="ECO:0007669"/>
    <property type="project" value="InterPro"/>
</dbReference>
<evidence type="ECO:0000259" key="3">
    <source>
        <dbReference type="Pfam" id="PF08541"/>
    </source>
</evidence>
<dbReference type="PANTHER" id="PTHR34069:SF2">
    <property type="entry name" value="BETA-KETOACYL-[ACYL-CARRIER-PROTEIN] SYNTHASE III"/>
    <property type="match status" value="1"/>
</dbReference>
<dbReference type="PANTHER" id="PTHR34069">
    <property type="entry name" value="3-OXOACYL-[ACYL-CARRIER-PROTEIN] SYNTHASE 3"/>
    <property type="match status" value="1"/>
</dbReference>
<organism evidence="5 6">
    <name type="scientific">Candidatus Cryosericum terrychapinii</name>
    <dbReference type="NCBI Taxonomy" id="2290919"/>
    <lineage>
        <taxon>Bacteria</taxon>
        <taxon>Pseudomonadati</taxon>
        <taxon>Caldisericota/Cryosericota group</taxon>
        <taxon>Candidatus Cryosericota</taxon>
        <taxon>Candidatus Cryosericia</taxon>
        <taxon>Candidatus Cryosericales</taxon>
        <taxon>Candidatus Cryosericaceae</taxon>
        <taxon>Candidatus Cryosericum</taxon>
    </lineage>
</organism>
<dbReference type="OrthoDB" id="1704808at2"/>
<dbReference type="EMBL" id="QXIS01000012">
    <property type="protein sequence ID" value="RIE06436.1"/>
    <property type="molecule type" value="Genomic_DNA"/>
</dbReference>
<dbReference type="InterPro" id="IPR013751">
    <property type="entry name" value="ACP_syn_III_N"/>
</dbReference>
<sequence length="329" mass="35934">MRTVRIAGTGIYTPTRSMPTEEVGAMLKLDLTQQILTGGIKVKKIMADDEEASDLAVYAGMQALKNAGVKPSELDLIIVSTDTPDYISPCTASIVQHRLLAKNAGLFDTNVACAGWVTALNTATKYIMADQHFHKALVIGTYAMTRFLNWQDKVTAPTFSDGAGAAVLVEDESETGGYLGSMLYADGYYWDYLSVNLGSARLPTAESVANQEHKVRYNQNKRFPDVNSVHWPRLVRETLAQASLTPQDADMLLFTQVRRNTIEGVMNTLGLPMTKTHTVMEKFGYTGSACVPMALHDALEQDLIHSGDVVVMTASGGGYAMACYAMRWL</sequence>
<dbReference type="InterPro" id="IPR013747">
    <property type="entry name" value="ACP_syn_III_C"/>
</dbReference>
<dbReference type="Pfam" id="PF08541">
    <property type="entry name" value="ACP_syn_III_C"/>
    <property type="match status" value="1"/>
</dbReference>
<evidence type="ECO:0000259" key="4">
    <source>
        <dbReference type="Pfam" id="PF08545"/>
    </source>
</evidence>
<comment type="caution">
    <text evidence="5">The sequence shown here is derived from an EMBL/GenBank/DDBJ whole genome shotgun (WGS) entry which is preliminary data.</text>
</comment>
<name>A0A398CSP4_9BACT</name>
<reference evidence="5 6" key="1">
    <citation type="submission" date="2018-09" db="EMBL/GenBank/DDBJ databases">
        <title>Discovery and Ecogenomic Context for Candidatus Cryosericales, a Global Caldiserica Order Active in Thawing Permafrost.</title>
        <authorList>
            <person name="Martinez M.A."/>
            <person name="Woodcroft B.J."/>
            <person name="Ignacio Espinoza J.C."/>
            <person name="Zayed A."/>
            <person name="Singleton C.M."/>
            <person name="Boyd J."/>
            <person name="Li Y.-F."/>
            <person name="Purvine S."/>
            <person name="Maughan H."/>
            <person name="Hodgkins S.B."/>
            <person name="Anderson D."/>
            <person name="Sederholm M."/>
            <person name="Temperton B."/>
            <person name="Saleska S.R."/>
            <person name="Tyson G.W."/>
            <person name="Rich V.I."/>
        </authorList>
    </citation>
    <scope>NUCLEOTIDE SEQUENCE [LARGE SCALE GENOMIC DNA]</scope>
    <source>
        <strain evidence="5 6">SMC7</strain>
    </source>
</reference>
<keyword evidence="2" id="KW-0012">Acyltransferase</keyword>
<dbReference type="GO" id="GO:0044550">
    <property type="term" value="P:secondary metabolite biosynthetic process"/>
    <property type="evidence" value="ECO:0007669"/>
    <property type="project" value="TreeGrafter"/>
</dbReference>
<feature type="domain" description="Beta-ketoacyl-[acyl-carrier-protein] synthase III N-terminal" evidence="4">
    <location>
        <begin position="107"/>
        <end position="187"/>
    </location>
</feature>
<dbReference type="Pfam" id="PF08545">
    <property type="entry name" value="ACP_syn_III"/>
    <property type="match status" value="1"/>
</dbReference>
<evidence type="ECO:0000256" key="2">
    <source>
        <dbReference type="ARBA" id="ARBA00023315"/>
    </source>
</evidence>
<dbReference type="Gene3D" id="3.40.47.10">
    <property type="match status" value="1"/>
</dbReference>